<feature type="region of interest" description="Disordered" evidence="1">
    <location>
        <begin position="1"/>
        <end position="110"/>
    </location>
</feature>
<comment type="caution">
    <text evidence="2">The sequence shown here is derived from an EMBL/GenBank/DDBJ whole genome shotgun (WGS) entry which is preliminary data.</text>
</comment>
<feature type="compositionally biased region" description="Polar residues" evidence="1">
    <location>
        <begin position="29"/>
        <end position="39"/>
    </location>
</feature>
<name>A0ABQ7ERQ4_BRACR</name>
<feature type="compositionally biased region" description="Basic and acidic residues" evidence="1">
    <location>
        <begin position="15"/>
        <end position="28"/>
    </location>
</feature>
<gene>
    <name evidence="2" type="ORF">DY000_02046448</name>
</gene>
<dbReference type="EMBL" id="QGKV02000297">
    <property type="protein sequence ID" value="KAF3605785.1"/>
    <property type="molecule type" value="Genomic_DNA"/>
</dbReference>
<organism evidence="2 3">
    <name type="scientific">Brassica cretica</name>
    <name type="common">Mustard</name>
    <dbReference type="NCBI Taxonomy" id="69181"/>
    <lineage>
        <taxon>Eukaryota</taxon>
        <taxon>Viridiplantae</taxon>
        <taxon>Streptophyta</taxon>
        <taxon>Embryophyta</taxon>
        <taxon>Tracheophyta</taxon>
        <taxon>Spermatophyta</taxon>
        <taxon>Magnoliopsida</taxon>
        <taxon>eudicotyledons</taxon>
        <taxon>Gunneridae</taxon>
        <taxon>Pentapetalae</taxon>
        <taxon>rosids</taxon>
        <taxon>malvids</taxon>
        <taxon>Brassicales</taxon>
        <taxon>Brassicaceae</taxon>
        <taxon>Brassiceae</taxon>
        <taxon>Brassica</taxon>
    </lineage>
</organism>
<protein>
    <submittedName>
        <fullName evidence="2">Uncharacterized protein</fullName>
    </submittedName>
</protein>
<evidence type="ECO:0000313" key="2">
    <source>
        <dbReference type="EMBL" id="KAF3605785.1"/>
    </source>
</evidence>
<proteinExistence type="predicted"/>
<accession>A0ABQ7ERQ4</accession>
<feature type="compositionally biased region" description="Pro residues" evidence="1">
    <location>
        <begin position="89"/>
        <end position="101"/>
    </location>
</feature>
<keyword evidence="3" id="KW-1185">Reference proteome</keyword>
<dbReference type="Proteomes" id="UP000266723">
    <property type="component" value="Unassembled WGS sequence"/>
</dbReference>
<reference evidence="2 3" key="1">
    <citation type="journal article" date="2020" name="BMC Genomics">
        <title>Intraspecific diversification of the crop wild relative Brassica cretica Lam. using demographic model selection.</title>
        <authorList>
            <person name="Kioukis A."/>
            <person name="Michalopoulou V.A."/>
            <person name="Briers L."/>
            <person name="Pirintsos S."/>
            <person name="Studholme D.J."/>
            <person name="Pavlidis P."/>
            <person name="Sarris P.F."/>
        </authorList>
    </citation>
    <scope>NUCLEOTIDE SEQUENCE [LARGE SCALE GENOMIC DNA]</scope>
    <source>
        <strain evidence="3">cv. PFS-1207/04</strain>
    </source>
</reference>
<evidence type="ECO:0000256" key="1">
    <source>
        <dbReference type="SAM" id="MobiDB-lite"/>
    </source>
</evidence>
<sequence length="110" mass="12373">MSFGGSHWCRPMSMDTHRSTDQDEDRSTDYSGHQSSSSAVRIMTHEDTSHLPRIDGHLSPTEDRWAPLTYRVRLPSIDSNRINARRPPPKPLANPSEPTPNPSDTTPKPI</sequence>
<feature type="compositionally biased region" description="Basic and acidic residues" evidence="1">
    <location>
        <begin position="43"/>
        <end position="65"/>
    </location>
</feature>
<evidence type="ECO:0000313" key="3">
    <source>
        <dbReference type="Proteomes" id="UP000266723"/>
    </source>
</evidence>